<feature type="coiled-coil region" evidence="1">
    <location>
        <begin position="26"/>
        <end position="53"/>
    </location>
</feature>
<sequence length="103" mass="12258">MAENVFLAYDDPTIISLFQALDDFQKEEQAKAIEKLERERKTLQREIKHCRKVWFATIALLRTGFNNVLTIQTALEEFSEQERLASQGRLKFWEISAQYQFRE</sequence>
<protein>
    <submittedName>
        <fullName evidence="2">Uncharacterized protein</fullName>
    </submittedName>
</protein>
<reference evidence="2 3" key="1">
    <citation type="journal article" date="2016" name="Nat. Commun.">
        <title>Ectomycorrhizal ecology is imprinted in the genome of the dominant symbiotic fungus Cenococcum geophilum.</title>
        <authorList>
            <consortium name="DOE Joint Genome Institute"/>
            <person name="Peter M."/>
            <person name="Kohler A."/>
            <person name="Ohm R.A."/>
            <person name="Kuo A."/>
            <person name="Krutzmann J."/>
            <person name="Morin E."/>
            <person name="Arend M."/>
            <person name="Barry K.W."/>
            <person name="Binder M."/>
            <person name="Choi C."/>
            <person name="Clum A."/>
            <person name="Copeland A."/>
            <person name="Grisel N."/>
            <person name="Haridas S."/>
            <person name="Kipfer T."/>
            <person name="LaButti K."/>
            <person name="Lindquist E."/>
            <person name="Lipzen A."/>
            <person name="Maire R."/>
            <person name="Meier B."/>
            <person name="Mihaltcheva S."/>
            <person name="Molinier V."/>
            <person name="Murat C."/>
            <person name="Poggeler S."/>
            <person name="Quandt C.A."/>
            <person name="Sperisen C."/>
            <person name="Tritt A."/>
            <person name="Tisserant E."/>
            <person name="Crous P.W."/>
            <person name="Henrissat B."/>
            <person name="Nehls U."/>
            <person name="Egli S."/>
            <person name="Spatafora J.W."/>
            <person name="Grigoriev I.V."/>
            <person name="Martin F.M."/>
        </authorList>
    </citation>
    <scope>NUCLEOTIDE SEQUENCE [LARGE SCALE GENOMIC DNA]</scope>
    <source>
        <strain evidence="2 3">CBS 459.81</strain>
    </source>
</reference>
<organism evidence="2 3">
    <name type="scientific">Lepidopterella palustris CBS 459.81</name>
    <dbReference type="NCBI Taxonomy" id="1314670"/>
    <lineage>
        <taxon>Eukaryota</taxon>
        <taxon>Fungi</taxon>
        <taxon>Dikarya</taxon>
        <taxon>Ascomycota</taxon>
        <taxon>Pezizomycotina</taxon>
        <taxon>Dothideomycetes</taxon>
        <taxon>Pleosporomycetidae</taxon>
        <taxon>Mytilinidiales</taxon>
        <taxon>Argynnaceae</taxon>
        <taxon>Lepidopterella</taxon>
    </lineage>
</organism>
<accession>A0A8E2J9S3</accession>
<name>A0A8E2J9S3_9PEZI</name>
<dbReference type="AlphaFoldDB" id="A0A8E2J9S3"/>
<dbReference type="Proteomes" id="UP000250266">
    <property type="component" value="Unassembled WGS sequence"/>
</dbReference>
<evidence type="ECO:0000313" key="2">
    <source>
        <dbReference type="EMBL" id="OCK74567.1"/>
    </source>
</evidence>
<proteinExistence type="predicted"/>
<evidence type="ECO:0000256" key="1">
    <source>
        <dbReference type="SAM" id="Coils"/>
    </source>
</evidence>
<dbReference type="OrthoDB" id="10382357at2759"/>
<dbReference type="EMBL" id="KV745453">
    <property type="protein sequence ID" value="OCK74567.1"/>
    <property type="molecule type" value="Genomic_DNA"/>
</dbReference>
<keyword evidence="1" id="KW-0175">Coiled coil</keyword>
<gene>
    <name evidence="2" type="ORF">K432DRAFT_195358</name>
</gene>
<evidence type="ECO:0000313" key="3">
    <source>
        <dbReference type="Proteomes" id="UP000250266"/>
    </source>
</evidence>
<keyword evidence="3" id="KW-1185">Reference proteome</keyword>